<evidence type="ECO:0000256" key="3">
    <source>
        <dbReference type="SAM" id="MobiDB-lite"/>
    </source>
</evidence>
<reference evidence="4 5" key="1">
    <citation type="submission" date="2020-10" db="EMBL/GenBank/DDBJ databases">
        <title>complete genome sequencing of Lysobacter sp. H23M41.</title>
        <authorList>
            <person name="Bae J.-W."/>
            <person name="Lee S.-Y."/>
        </authorList>
    </citation>
    <scope>NUCLEOTIDE SEQUENCE [LARGE SCALE GENOMIC DNA]</scope>
    <source>
        <strain evidence="4 5">H23M41</strain>
    </source>
</reference>
<feature type="region of interest" description="Disordered" evidence="3">
    <location>
        <begin position="113"/>
        <end position="135"/>
    </location>
</feature>
<gene>
    <name evidence="4" type="ORF">INQ42_00235</name>
</gene>
<keyword evidence="2" id="KW-0378">Hydrolase</keyword>
<dbReference type="Gene3D" id="3.10.450.30">
    <property type="entry name" value="Microbial ribonucleases"/>
    <property type="match status" value="1"/>
</dbReference>
<dbReference type="RefSeq" id="WP_194034651.1">
    <property type="nucleotide sequence ID" value="NZ_CP063657.1"/>
</dbReference>
<dbReference type="Proteomes" id="UP000593932">
    <property type="component" value="Chromosome"/>
</dbReference>
<organism evidence="4 5">
    <name type="scientific">Novilysobacter avium</name>
    <dbReference type="NCBI Taxonomy" id="2781023"/>
    <lineage>
        <taxon>Bacteria</taxon>
        <taxon>Pseudomonadati</taxon>
        <taxon>Pseudomonadota</taxon>
        <taxon>Gammaproteobacteria</taxon>
        <taxon>Lysobacterales</taxon>
        <taxon>Lysobacteraceae</taxon>
        <taxon>Novilysobacter</taxon>
    </lineage>
</organism>
<dbReference type="InterPro" id="IPR000026">
    <property type="entry name" value="N1-like"/>
</dbReference>
<evidence type="ECO:0000313" key="4">
    <source>
        <dbReference type="EMBL" id="QOW22105.1"/>
    </source>
</evidence>
<name>A0A7S6UKT5_9GAMM</name>
<keyword evidence="5" id="KW-1185">Reference proteome</keyword>
<evidence type="ECO:0000256" key="2">
    <source>
        <dbReference type="ARBA" id="ARBA00022801"/>
    </source>
</evidence>
<feature type="compositionally biased region" description="Low complexity" evidence="3">
    <location>
        <begin position="44"/>
        <end position="58"/>
    </location>
</feature>
<accession>A0A7S6UKT5</accession>
<protein>
    <submittedName>
        <fullName evidence="4">Ribonuclease</fullName>
    </submittedName>
</protein>
<feature type="region of interest" description="Disordered" evidence="3">
    <location>
        <begin position="29"/>
        <end position="61"/>
    </location>
</feature>
<evidence type="ECO:0000313" key="5">
    <source>
        <dbReference type="Proteomes" id="UP000593932"/>
    </source>
</evidence>
<proteinExistence type="predicted"/>
<dbReference type="Pfam" id="PF00545">
    <property type="entry name" value="Ribonuclease"/>
    <property type="match status" value="1"/>
</dbReference>
<dbReference type="SUPFAM" id="SSF53933">
    <property type="entry name" value="Microbial ribonucleases"/>
    <property type="match status" value="1"/>
</dbReference>
<keyword evidence="1" id="KW-0540">Nuclease</keyword>
<dbReference type="InterPro" id="IPR016191">
    <property type="entry name" value="Ribonuclease/ribotoxin"/>
</dbReference>
<dbReference type="EMBL" id="CP063657">
    <property type="protein sequence ID" value="QOW22105.1"/>
    <property type="molecule type" value="Genomic_DNA"/>
</dbReference>
<sequence length="155" mass="17069">MDRTRLWLVAAVIVAGLWSWSQYRQAPVLPSPPTVQSPAREGDPVASANSPTAAPAPAKVGQPRYPAFLPAEAHPVLDAIARGGPYAYRQDDGVFQNRERLLPQRPRGHYREYTVPSPGAADRGARRIVTGGDPPTEYFYTDDHYGSFRPFEVTP</sequence>
<evidence type="ECO:0000256" key="1">
    <source>
        <dbReference type="ARBA" id="ARBA00022722"/>
    </source>
</evidence>